<gene>
    <name evidence="1" type="ORF">SAMN04487894_10980</name>
</gene>
<reference evidence="2" key="1">
    <citation type="submission" date="2016-10" db="EMBL/GenBank/DDBJ databases">
        <authorList>
            <person name="Varghese N."/>
            <person name="Submissions S."/>
        </authorList>
    </citation>
    <scope>NUCLEOTIDE SEQUENCE [LARGE SCALE GENOMIC DNA]</scope>
    <source>
        <strain evidence="2">DSM 25811 / CCM 8410 / LMG 26954 / E90</strain>
    </source>
</reference>
<dbReference type="RefSeq" id="WP_143019808.1">
    <property type="nucleotide sequence ID" value="NZ_FMZO01000009.1"/>
</dbReference>
<evidence type="ECO:0000313" key="2">
    <source>
        <dbReference type="Proteomes" id="UP000198757"/>
    </source>
</evidence>
<sequence>MTKIYVMGAMILSVAACKNREYILVEPVKGKVVSLKDSTPLAGAEIYTDRDAFNAFDTLNTKKDGNFFIEKSAVTNYKDRHLQRAVSYNLFIEKKGYKKVVIDIRNFRKHTGLTAKDTIDLGFIYLDMVRNTVENNTSSHADTNWAGHYTCNFLRLKEEYADLRAWGMIYLDIDENGARFHLDTYAEDIKKKLTIVHKNTKEIQLAAADNKDRVLTLRLDKNKYQLSGNLMAQLVGIKETYELVKE</sequence>
<evidence type="ECO:0008006" key="3">
    <source>
        <dbReference type="Google" id="ProtNLM"/>
    </source>
</evidence>
<dbReference type="STRING" id="1285928.SAMN04487894_10980"/>
<organism evidence="1 2">
    <name type="scientific">Niabella drilacis (strain DSM 25811 / CCM 8410 / CCUG 62505 / LMG 26954 / E90)</name>
    <dbReference type="NCBI Taxonomy" id="1285928"/>
    <lineage>
        <taxon>Bacteria</taxon>
        <taxon>Pseudomonadati</taxon>
        <taxon>Bacteroidota</taxon>
        <taxon>Chitinophagia</taxon>
        <taxon>Chitinophagales</taxon>
        <taxon>Chitinophagaceae</taxon>
        <taxon>Niabella</taxon>
    </lineage>
</organism>
<evidence type="ECO:0000313" key="1">
    <source>
        <dbReference type="EMBL" id="SDD44431.1"/>
    </source>
</evidence>
<dbReference type="PROSITE" id="PS51257">
    <property type="entry name" value="PROKAR_LIPOPROTEIN"/>
    <property type="match status" value="1"/>
</dbReference>
<dbReference type="AlphaFoldDB" id="A0A1G6UT16"/>
<proteinExistence type="predicted"/>
<dbReference type="Proteomes" id="UP000198757">
    <property type="component" value="Unassembled WGS sequence"/>
</dbReference>
<dbReference type="EMBL" id="FMZO01000009">
    <property type="protein sequence ID" value="SDD44431.1"/>
    <property type="molecule type" value="Genomic_DNA"/>
</dbReference>
<keyword evidence="2" id="KW-1185">Reference proteome</keyword>
<accession>A0A1G6UT16</accession>
<protein>
    <recommendedName>
        <fullName evidence="3">Lipoprotein</fullName>
    </recommendedName>
</protein>
<dbReference type="OrthoDB" id="1436440at2"/>
<name>A0A1G6UT16_NIADE</name>